<sequence>MDCIAETEGKMAHDPLTYCLSFTEETEGKMEQDPLMYSPRSAVRTTTTGIPVGDQAGAMLPGTLIVGAGPAGLACVAGLTMGSVPYTLMERDVCIASMWHHRMYRSYPMYPTQQQFLAYIDKYMRTFSICPFFRQECRSKWLIVATRENAEPVVPEIEGIHSFTGQVMHSSEYHSGEASQGKKVLVIGRGNSGMEVSLDLANQNVHTSMVVRELGHILPREIMGLSTFTLSL</sequence>
<evidence type="ECO:0000256" key="2">
    <source>
        <dbReference type="ARBA" id="ARBA00023002"/>
    </source>
</evidence>
<dbReference type="InterPro" id="IPR036188">
    <property type="entry name" value="FAD/NAD-bd_sf"/>
</dbReference>
<dbReference type="GO" id="GO:0103075">
    <property type="term" value="F:indole-3-pyruvate monooxygenase activity"/>
    <property type="evidence" value="ECO:0007669"/>
    <property type="project" value="UniProtKB-EC"/>
</dbReference>
<comment type="catalytic activity">
    <reaction evidence="4">
        <text>indole-3-pyruvate + NADPH + O2 + H(+) = (indol-3-yl)acetate + CO2 + NADP(+) + H2O</text>
        <dbReference type="Rhea" id="RHEA:34331"/>
        <dbReference type="ChEBI" id="CHEBI:15377"/>
        <dbReference type="ChEBI" id="CHEBI:15378"/>
        <dbReference type="ChEBI" id="CHEBI:15379"/>
        <dbReference type="ChEBI" id="CHEBI:16526"/>
        <dbReference type="ChEBI" id="CHEBI:17640"/>
        <dbReference type="ChEBI" id="CHEBI:30854"/>
        <dbReference type="ChEBI" id="CHEBI:57783"/>
        <dbReference type="ChEBI" id="CHEBI:58349"/>
        <dbReference type="EC" id="1.14.13.168"/>
    </reaction>
</comment>
<dbReference type="Pfam" id="PF13738">
    <property type="entry name" value="Pyr_redox_3"/>
    <property type="match status" value="1"/>
</dbReference>
<dbReference type="GO" id="GO:0009851">
    <property type="term" value="P:auxin biosynthetic process"/>
    <property type="evidence" value="ECO:0007669"/>
    <property type="project" value="TreeGrafter"/>
</dbReference>
<dbReference type="InterPro" id="IPR050982">
    <property type="entry name" value="Auxin_biosynth/cation_transpt"/>
</dbReference>
<evidence type="ECO:0000256" key="3">
    <source>
        <dbReference type="ARBA" id="ARBA00039148"/>
    </source>
</evidence>
<name>A0A811PFT5_9POAL</name>
<protein>
    <recommendedName>
        <fullName evidence="3">indole-3-pyruvate monooxygenase</fullName>
        <ecNumber evidence="3">1.14.13.168</ecNumber>
    </recommendedName>
</protein>
<organism evidence="5 6">
    <name type="scientific">Miscanthus lutarioriparius</name>
    <dbReference type="NCBI Taxonomy" id="422564"/>
    <lineage>
        <taxon>Eukaryota</taxon>
        <taxon>Viridiplantae</taxon>
        <taxon>Streptophyta</taxon>
        <taxon>Embryophyta</taxon>
        <taxon>Tracheophyta</taxon>
        <taxon>Spermatophyta</taxon>
        <taxon>Magnoliopsida</taxon>
        <taxon>Liliopsida</taxon>
        <taxon>Poales</taxon>
        <taxon>Poaceae</taxon>
        <taxon>PACMAD clade</taxon>
        <taxon>Panicoideae</taxon>
        <taxon>Andropogonodae</taxon>
        <taxon>Andropogoneae</taxon>
        <taxon>Saccharinae</taxon>
        <taxon>Miscanthus</taxon>
    </lineage>
</organism>
<dbReference type="EMBL" id="CAJGYO010000006">
    <property type="protein sequence ID" value="CAD6240391.1"/>
    <property type="molecule type" value="Genomic_DNA"/>
</dbReference>
<comment type="similarity">
    <text evidence="1">Belongs to the FMO family.</text>
</comment>
<keyword evidence="6" id="KW-1185">Reference proteome</keyword>
<dbReference type="Proteomes" id="UP000604825">
    <property type="component" value="Unassembled WGS sequence"/>
</dbReference>
<dbReference type="PANTHER" id="PTHR43539:SF48">
    <property type="entry name" value="FLAVIN-CONTAINING MONOOXYGENASE"/>
    <property type="match status" value="1"/>
</dbReference>
<dbReference type="EC" id="1.14.13.168" evidence="3"/>
<dbReference type="SUPFAM" id="SSF51905">
    <property type="entry name" value="FAD/NAD(P)-binding domain"/>
    <property type="match status" value="1"/>
</dbReference>
<accession>A0A811PFT5</accession>
<gene>
    <name evidence="5" type="ORF">NCGR_LOCUS27016</name>
</gene>
<dbReference type="PANTHER" id="PTHR43539">
    <property type="entry name" value="FLAVIN-BINDING MONOOXYGENASE-LIKE PROTEIN (AFU_ORTHOLOGUE AFUA_4G09220)"/>
    <property type="match status" value="1"/>
</dbReference>
<dbReference type="GO" id="GO:0050660">
    <property type="term" value="F:flavin adenine dinucleotide binding"/>
    <property type="evidence" value="ECO:0007669"/>
    <property type="project" value="TreeGrafter"/>
</dbReference>
<evidence type="ECO:0000256" key="1">
    <source>
        <dbReference type="ARBA" id="ARBA00009183"/>
    </source>
</evidence>
<evidence type="ECO:0000313" key="5">
    <source>
        <dbReference type="EMBL" id="CAD6240391.1"/>
    </source>
</evidence>
<dbReference type="PRINTS" id="PR00368">
    <property type="entry name" value="FADPNR"/>
</dbReference>
<reference evidence="5" key="1">
    <citation type="submission" date="2020-10" db="EMBL/GenBank/DDBJ databases">
        <authorList>
            <person name="Han B."/>
            <person name="Lu T."/>
            <person name="Zhao Q."/>
            <person name="Huang X."/>
            <person name="Zhao Y."/>
        </authorList>
    </citation>
    <scope>NUCLEOTIDE SEQUENCE</scope>
</reference>
<evidence type="ECO:0000256" key="4">
    <source>
        <dbReference type="ARBA" id="ARBA00047707"/>
    </source>
</evidence>
<evidence type="ECO:0000313" key="6">
    <source>
        <dbReference type="Proteomes" id="UP000604825"/>
    </source>
</evidence>
<proteinExistence type="inferred from homology"/>
<dbReference type="AlphaFoldDB" id="A0A811PFT5"/>
<dbReference type="Gene3D" id="3.50.50.60">
    <property type="entry name" value="FAD/NAD(P)-binding domain"/>
    <property type="match status" value="2"/>
</dbReference>
<keyword evidence="2" id="KW-0560">Oxidoreductase</keyword>
<comment type="caution">
    <text evidence="5">The sequence shown here is derived from an EMBL/GenBank/DDBJ whole genome shotgun (WGS) entry which is preliminary data.</text>
</comment>
<dbReference type="OrthoDB" id="66881at2759"/>